<protein>
    <submittedName>
        <fullName evidence="1">Uncharacterized protein</fullName>
    </submittedName>
</protein>
<gene>
    <name evidence="1" type="ORF">Lste_1387</name>
</gene>
<sequence length="400" mass="45212">MFEKSVPQSQSTPKVILFIPFTVSENNYSLYMRALDWRYNLRSAEKKKIPDIIVYRHPDENEQDYDGYDVQFKFTQENLTSDTVIYVLADGTGDPDYVINVNQVYYEFFAQEPYQLTTNAVAWRLKQCGLTPELTRNLKAINLYICDENNNNNQLATYFGQELGDGYKEVTVNYYAALVYIPQPMLNEQGSLDIRKRACLNSYDNDGGVKLVKAGYAHDHKHSIKVSDALIQKNRSNCSPDMSTFKATPLPTFKELVAAYTSSMVTIEEADSCSISIEEGLSVVSITFPEDELDVSESGIAQNSDASSLTTIAEDLDEDTTTSSSQQKHSTVTITFLDDESDVIELDFARLKLEEPQIESPEPCRELVIWQDRATFSFFKGIKTADKKDKTNLSCGLTPR</sequence>
<evidence type="ECO:0000313" key="1">
    <source>
        <dbReference type="EMBL" id="KTD68229.1"/>
    </source>
</evidence>
<dbReference type="EMBL" id="LNYY01000019">
    <property type="protein sequence ID" value="KTD68229.1"/>
    <property type="molecule type" value="Genomic_DNA"/>
</dbReference>
<dbReference type="PATRIC" id="fig|947033.5.peg.1476"/>
<dbReference type="AlphaFoldDB" id="A0A0W0ZGE7"/>
<keyword evidence="2" id="KW-1185">Reference proteome</keyword>
<dbReference type="Proteomes" id="UP000054926">
    <property type="component" value="Unassembled WGS sequence"/>
</dbReference>
<accession>A0A0W0ZGE7</accession>
<dbReference type="OrthoDB" id="5653784at2"/>
<organism evidence="1 2">
    <name type="scientific">Legionella steelei</name>
    <dbReference type="NCBI Taxonomy" id="947033"/>
    <lineage>
        <taxon>Bacteria</taxon>
        <taxon>Pseudomonadati</taxon>
        <taxon>Pseudomonadota</taxon>
        <taxon>Gammaproteobacteria</taxon>
        <taxon>Legionellales</taxon>
        <taxon>Legionellaceae</taxon>
        <taxon>Legionella</taxon>
    </lineage>
</organism>
<comment type="caution">
    <text evidence="1">The sequence shown here is derived from an EMBL/GenBank/DDBJ whole genome shotgun (WGS) entry which is preliminary data.</text>
</comment>
<evidence type="ECO:0000313" key="2">
    <source>
        <dbReference type="Proteomes" id="UP000054926"/>
    </source>
</evidence>
<proteinExistence type="predicted"/>
<name>A0A0W0ZGE7_9GAMM</name>
<reference evidence="1 2" key="1">
    <citation type="submission" date="2015-11" db="EMBL/GenBank/DDBJ databases">
        <title>Genomic analysis of 38 Legionella species identifies large and diverse effector repertoires.</title>
        <authorList>
            <person name="Burstein D."/>
            <person name="Amaro F."/>
            <person name="Zusman T."/>
            <person name="Lifshitz Z."/>
            <person name="Cohen O."/>
            <person name="Gilbert J.A."/>
            <person name="Pupko T."/>
            <person name="Shuman H.A."/>
            <person name="Segal G."/>
        </authorList>
    </citation>
    <scope>NUCLEOTIDE SEQUENCE [LARGE SCALE GENOMIC DNA]</scope>
    <source>
        <strain evidence="1 2">IMVS3376</strain>
    </source>
</reference>